<evidence type="ECO:0000256" key="1">
    <source>
        <dbReference type="ARBA" id="ARBA00010062"/>
    </source>
</evidence>
<feature type="chain" id="PRO_5039417837" evidence="4">
    <location>
        <begin position="20"/>
        <end position="406"/>
    </location>
</feature>
<feature type="domain" description="Leucine-binding protein" evidence="5">
    <location>
        <begin position="43"/>
        <end position="369"/>
    </location>
</feature>
<evidence type="ECO:0000256" key="3">
    <source>
        <dbReference type="SAM" id="MobiDB-lite"/>
    </source>
</evidence>
<dbReference type="InterPro" id="IPR028082">
    <property type="entry name" value="Peripla_BP_I"/>
</dbReference>
<organism evidence="6 7">
    <name type="scientific">Candidatus Protofrankia datiscae</name>
    <dbReference type="NCBI Taxonomy" id="2716812"/>
    <lineage>
        <taxon>Bacteria</taxon>
        <taxon>Bacillati</taxon>
        <taxon>Actinomycetota</taxon>
        <taxon>Actinomycetes</taxon>
        <taxon>Frankiales</taxon>
        <taxon>Frankiaceae</taxon>
        <taxon>Protofrankia</taxon>
    </lineage>
</organism>
<feature type="signal peptide" evidence="4">
    <location>
        <begin position="1"/>
        <end position="19"/>
    </location>
</feature>
<dbReference type="CDD" id="cd06341">
    <property type="entry name" value="PBP1_ABC_ligand_binding-like"/>
    <property type="match status" value="1"/>
</dbReference>
<dbReference type="KEGG" id="fsy:FsymDg_4203"/>
<dbReference type="eggNOG" id="COG0683">
    <property type="taxonomic scope" value="Bacteria"/>
</dbReference>
<comment type="similarity">
    <text evidence="1">Belongs to the leucine-binding protein family.</text>
</comment>
<dbReference type="PANTHER" id="PTHR30483">
    <property type="entry name" value="LEUCINE-SPECIFIC-BINDING PROTEIN"/>
    <property type="match status" value="1"/>
</dbReference>
<dbReference type="AlphaFoldDB" id="F8AWB2"/>
<dbReference type="Gene3D" id="3.40.50.2300">
    <property type="match status" value="2"/>
</dbReference>
<dbReference type="RefSeq" id="WP_013875335.1">
    <property type="nucleotide sequence ID" value="NC_015656.1"/>
</dbReference>
<name>F8AWB2_9ACTN</name>
<proteinExistence type="inferred from homology"/>
<feature type="region of interest" description="Disordered" evidence="3">
    <location>
        <begin position="24"/>
        <end position="43"/>
    </location>
</feature>
<dbReference type="HOGENOM" id="CLU_047218_1_0_11"/>
<dbReference type="SUPFAM" id="SSF53822">
    <property type="entry name" value="Periplasmic binding protein-like I"/>
    <property type="match status" value="1"/>
</dbReference>
<evidence type="ECO:0000313" key="6">
    <source>
        <dbReference type="EMBL" id="AEH11468.1"/>
    </source>
</evidence>
<gene>
    <name evidence="6" type="ordered locus">FsymDg_4203</name>
</gene>
<dbReference type="InterPro" id="IPR028081">
    <property type="entry name" value="Leu-bd"/>
</dbReference>
<dbReference type="PANTHER" id="PTHR30483:SF6">
    <property type="entry name" value="PERIPLASMIC BINDING PROTEIN OF ABC TRANSPORTER FOR NATURAL AMINO ACIDS"/>
    <property type="match status" value="1"/>
</dbReference>
<keyword evidence="2 4" id="KW-0732">Signal</keyword>
<keyword evidence="7" id="KW-1185">Reference proteome</keyword>
<feature type="compositionally biased region" description="Polar residues" evidence="3">
    <location>
        <begin position="24"/>
        <end position="34"/>
    </location>
</feature>
<evidence type="ECO:0000256" key="4">
    <source>
        <dbReference type="SAM" id="SignalP"/>
    </source>
</evidence>
<dbReference type="EMBL" id="CP002801">
    <property type="protein sequence ID" value="AEH11468.1"/>
    <property type="molecule type" value="Genomic_DNA"/>
</dbReference>
<dbReference type="Proteomes" id="UP000001549">
    <property type="component" value="Chromosome"/>
</dbReference>
<dbReference type="Pfam" id="PF13458">
    <property type="entry name" value="Peripla_BP_6"/>
    <property type="match status" value="1"/>
</dbReference>
<dbReference type="STRING" id="656024.FsymDg_4203"/>
<reference evidence="6 7" key="1">
    <citation type="submission" date="2011-05" db="EMBL/GenBank/DDBJ databases">
        <title>Complete sequence of chromosome of Frankia symbiont of Datisca glomerata.</title>
        <authorList>
            <consortium name="US DOE Joint Genome Institute"/>
            <person name="Lucas S."/>
            <person name="Han J."/>
            <person name="Lapidus A."/>
            <person name="Cheng J.-F."/>
            <person name="Goodwin L."/>
            <person name="Pitluck S."/>
            <person name="Peters L."/>
            <person name="Mikhailova N."/>
            <person name="Chertkov O."/>
            <person name="Teshima H."/>
            <person name="Han C."/>
            <person name="Tapia R."/>
            <person name="Land M."/>
            <person name="Hauser L."/>
            <person name="Kyrpides N."/>
            <person name="Ivanova N."/>
            <person name="Pagani I."/>
            <person name="Berry A."/>
            <person name="Pawlowski K."/>
            <person name="Persson T."/>
            <person name="Vanden Heuvel B."/>
            <person name="Benson D."/>
            <person name="Woyke T."/>
        </authorList>
    </citation>
    <scope>NUCLEOTIDE SEQUENCE [LARGE SCALE GENOMIC DNA]</scope>
    <source>
        <strain evidence="7">4085684</strain>
    </source>
</reference>
<dbReference type="InterPro" id="IPR051010">
    <property type="entry name" value="BCAA_transport"/>
</dbReference>
<evidence type="ECO:0000259" key="5">
    <source>
        <dbReference type="Pfam" id="PF13458"/>
    </source>
</evidence>
<evidence type="ECO:0000313" key="7">
    <source>
        <dbReference type="Proteomes" id="UP000001549"/>
    </source>
</evidence>
<accession>F8AWB2</accession>
<protein>
    <submittedName>
        <fullName evidence="6">ABC-type branched-chain amino acid transport systems periplasmic component-like protein</fullName>
    </submittedName>
</protein>
<evidence type="ECO:0000256" key="2">
    <source>
        <dbReference type="ARBA" id="ARBA00022729"/>
    </source>
</evidence>
<sequence length="406" mass="41850" precursor="true">MTLSRRVVAAAAVTLAVLAGCTSQRGSGSNSPGQPANHLNGPPVKLGFVSMENTPLGSFPETRIAAESAVAYANAALGGVHGRPLELVPCATNGSPESSQDCANRLIAADPVAVIGGVDLSTEAAMPLYQQAGIPYVSGSPQLSGELSSPNSFSLTGGTLTELLGITEYLTTTKHVTKVHALYADLPGLLTAAIQGSRSILQKKGVSEVRLVPEKVDTADFAPAVNQVASGNPDAIVVVFSAQSCARIAQVAGSLQVKAPIYFVGSCATAAVARAGGQAIGNMNFASGYLPLDATGGDQDSKAFRENVPEASRSPLSQASFSTVLAARSLLTEITQTTPENLRNAFRAARDHPNVMAHSFTCDGTLIKAFPAVCNTAVRILRWSDGGFVDATGAWVDGRELMTLIG</sequence>
<dbReference type="PROSITE" id="PS51257">
    <property type="entry name" value="PROKAR_LIPOPROTEIN"/>
    <property type="match status" value="1"/>
</dbReference>